<evidence type="ECO:0000256" key="3">
    <source>
        <dbReference type="SAM" id="Phobius"/>
    </source>
</evidence>
<reference evidence="4 5" key="1">
    <citation type="journal article" date="2015" name="Genome Biol. Evol.">
        <title>Comparative Genomics of a Bacterivorous Green Alga Reveals Evolutionary Causalities and Consequences of Phago-Mixotrophic Mode of Nutrition.</title>
        <authorList>
            <person name="Burns J.A."/>
            <person name="Paasch A."/>
            <person name="Narechania A."/>
            <person name="Kim E."/>
        </authorList>
    </citation>
    <scope>NUCLEOTIDE SEQUENCE [LARGE SCALE GENOMIC DNA]</scope>
    <source>
        <strain evidence="4 5">PLY_AMNH</strain>
    </source>
</reference>
<feature type="compositionally biased region" description="Acidic residues" evidence="2">
    <location>
        <begin position="326"/>
        <end position="341"/>
    </location>
</feature>
<evidence type="ECO:0000256" key="2">
    <source>
        <dbReference type="SAM" id="MobiDB-lite"/>
    </source>
</evidence>
<dbReference type="EMBL" id="LGRX02035897">
    <property type="protein sequence ID" value="KAK3232790.1"/>
    <property type="molecule type" value="Genomic_DNA"/>
</dbReference>
<keyword evidence="3" id="KW-0472">Membrane</keyword>
<keyword evidence="1" id="KW-0175">Coiled coil</keyword>
<sequence length="622" mass="67475">MMAGNKSFCARVSLPGFVMAVMTLGAIPYIQYVMFSRAVRTELEAKVERLEREHMHDARRMKQMEETVVKAQARLKVSERSTGEQESRYQALEQLMQQLQLRHDTCVADRNAMVKELDTTTKKLDAVHSLELAVQQRTRERDKAIDKGGSLEAEVARLNIGLNEQALEQKTRLEVMRKEFELEQKDAGKERRLVAKWKRRSQQCMLKVERVSSVKQRFRELAVRARRALHKLLAGQDAALAAGVLKAAGITPGEEELLEPAESAEEDEEEEDQEDVERLDAEVAAHSQKGGGAMKGGAQGKKKNGKEDPRKKQPKLVKGPKIARQEDEEEAAQEEGEEGEEDGKGESEQEHARGERRGAAKVAGKQAGRERVESELEEGDDGGESEEEAEIEETEAESVVADAEEAEEEEAEEEEGAKGKRSGRVKQRRAGGGPGTVQRRVVGASLGTVQRRGGPGTVQRRAGGGPARSAVTAVVEAGPAQCSRLLQWLVCQVQPVQGAARHNVSRQGGSGTEAEALLCRRRARQQCSAVQGRARHQQPQEAGLAQQPGSSGEAGLGHSAAPVQGGGSGTVATVQWACGVRSSQCSAVQVGRPRHSAAPCRGGPGTRAAPQEAGPGTVQRRQ</sequence>
<dbReference type="AlphaFoldDB" id="A0AAE0BBG2"/>
<organism evidence="4 5">
    <name type="scientific">Cymbomonas tetramitiformis</name>
    <dbReference type="NCBI Taxonomy" id="36881"/>
    <lineage>
        <taxon>Eukaryota</taxon>
        <taxon>Viridiplantae</taxon>
        <taxon>Chlorophyta</taxon>
        <taxon>Pyramimonadophyceae</taxon>
        <taxon>Pyramimonadales</taxon>
        <taxon>Pyramimonadaceae</taxon>
        <taxon>Cymbomonas</taxon>
    </lineage>
</organism>
<feature type="compositionally biased region" description="Basic and acidic residues" evidence="2">
    <location>
        <begin position="342"/>
        <end position="358"/>
    </location>
</feature>
<proteinExistence type="predicted"/>
<feature type="region of interest" description="Disordered" evidence="2">
    <location>
        <begin position="586"/>
        <end position="622"/>
    </location>
</feature>
<feature type="compositionally biased region" description="Basic residues" evidence="2">
    <location>
        <begin position="419"/>
        <end position="429"/>
    </location>
</feature>
<feature type="coiled-coil region" evidence="1">
    <location>
        <begin position="33"/>
        <end position="102"/>
    </location>
</feature>
<feature type="region of interest" description="Disordered" evidence="2">
    <location>
        <begin position="251"/>
        <end position="438"/>
    </location>
</feature>
<feature type="compositionally biased region" description="Gly residues" evidence="2">
    <location>
        <begin position="289"/>
        <end position="299"/>
    </location>
</feature>
<protein>
    <submittedName>
        <fullName evidence="4">Uncharacterized protein</fullName>
    </submittedName>
</protein>
<gene>
    <name evidence="4" type="ORF">CYMTET_56875</name>
</gene>
<feature type="transmembrane region" description="Helical" evidence="3">
    <location>
        <begin position="12"/>
        <end position="30"/>
    </location>
</feature>
<evidence type="ECO:0000313" key="4">
    <source>
        <dbReference type="EMBL" id="KAK3232790.1"/>
    </source>
</evidence>
<name>A0AAE0BBG2_9CHLO</name>
<accession>A0AAE0BBG2</accession>
<keyword evidence="3" id="KW-0812">Transmembrane</keyword>
<feature type="compositionally biased region" description="Acidic residues" evidence="2">
    <location>
        <begin position="375"/>
        <end position="415"/>
    </location>
</feature>
<dbReference type="Proteomes" id="UP001190700">
    <property type="component" value="Unassembled WGS sequence"/>
</dbReference>
<evidence type="ECO:0000256" key="1">
    <source>
        <dbReference type="SAM" id="Coils"/>
    </source>
</evidence>
<feature type="compositionally biased region" description="Acidic residues" evidence="2">
    <location>
        <begin position="253"/>
        <end position="275"/>
    </location>
</feature>
<feature type="region of interest" description="Disordered" evidence="2">
    <location>
        <begin position="529"/>
        <end position="567"/>
    </location>
</feature>
<evidence type="ECO:0000313" key="5">
    <source>
        <dbReference type="Proteomes" id="UP001190700"/>
    </source>
</evidence>
<keyword evidence="3" id="KW-1133">Transmembrane helix</keyword>
<keyword evidence="5" id="KW-1185">Reference proteome</keyword>
<comment type="caution">
    <text evidence="4">The sequence shown here is derived from an EMBL/GenBank/DDBJ whole genome shotgun (WGS) entry which is preliminary data.</text>
</comment>